<sequence>MRLDRIWTEHTKNLNNFLSHFTSLKLMLRCKSFNLAL</sequence>
<proteinExistence type="predicted"/>
<reference evidence="1" key="1">
    <citation type="submission" date="2016-05" db="EMBL/GenBank/DDBJ databases">
        <title>Gene Analysis of Helicobacter pylori Strain Evolution From an Original Source.</title>
        <authorList>
            <person name="Wu D.-C."/>
        </authorList>
    </citation>
    <scope>NUCLEOTIDE SEQUENCE</scope>
    <source>
        <strain evidence="1">DU-Chou2013</strain>
    </source>
</reference>
<evidence type="ECO:0000313" key="1">
    <source>
        <dbReference type="EMBL" id="ASR82517.1"/>
    </source>
</evidence>
<protein>
    <submittedName>
        <fullName evidence="1">Uncharacterized protein</fullName>
    </submittedName>
</protein>
<dbReference type="EMBL" id="KX268352">
    <property type="protein sequence ID" value="ASR82517.1"/>
    <property type="molecule type" value="Genomic_DNA"/>
</dbReference>
<accession>A0A6F8EI03</accession>
<organism evidence="1">
    <name type="scientific">Helicobacter pylori</name>
    <name type="common">Campylobacter pylori</name>
    <dbReference type="NCBI Taxonomy" id="210"/>
    <lineage>
        <taxon>Bacteria</taxon>
        <taxon>Pseudomonadati</taxon>
        <taxon>Campylobacterota</taxon>
        <taxon>Epsilonproteobacteria</taxon>
        <taxon>Campylobacterales</taxon>
        <taxon>Helicobacteraceae</taxon>
        <taxon>Helicobacter</taxon>
    </lineage>
</organism>
<dbReference type="AlphaFoldDB" id="A0A6F8EI03"/>
<name>A0A6F8EI03_HELPX</name>